<dbReference type="SUPFAM" id="SSF54523">
    <property type="entry name" value="Pili subunits"/>
    <property type="match status" value="1"/>
</dbReference>
<dbReference type="AlphaFoldDB" id="A0A193LGW7"/>
<keyword evidence="7 11" id="KW-1133">Transmembrane helix</keyword>
<dbReference type="OrthoDB" id="2313614at2"/>
<evidence type="ECO:0000313" key="13">
    <source>
        <dbReference type="EMBL" id="ANO51706.1"/>
    </source>
</evidence>
<evidence type="ECO:0000256" key="3">
    <source>
        <dbReference type="ARBA" id="ARBA00022475"/>
    </source>
</evidence>
<reference evidence="13 14" key="1">
    <citation type="submission" date="2016-06" db="EMBL/GenBank/DDBJ databases">
        <title>Complete genome sequence of a deep-branching marine Gamma Proteobacterium Woeseia oceani type strain XK5.</title>
        <authorList>
            <person name="Mu D."/>
            <person name="Du Z."/>
        </authorList>
    </citation>
    <scope>NUCLEOTIDE SEQUENCE [LARGE SCALE GENOMIC DNA]</scope>
    <source>
        <strain evidence="13 14">XK5</strain>
    </source>
</reference>
<keyword evidence="6 11" id="KW-0812">Transmembrane</keyword>
<dbReference type="Pfam" id="PF07963">
    <property type="entry name" value="N_methyl"/>
    <property type="match status" value="1"/>
</dbReference>
<proteinExistence type="inferred from homology"/>
<dbReference type="NCBIfam" id="TIGR02532">
    <property type="entry name" value="IV_pilin_GFxxxE"/>
    <property type="match status" value="1"/>
</dbReference>
<name>A0A193LGW7_9GAMM</name>
<dbReference type="InterPro" id="IPR022346">
    <property type="entry name" value="T2SS_GspH"/>
</dbReference>
<evidence type="ECO:0000256" key="6">
    <source>
        <dbReference type="ARBA" id="ARBA00022692"/>
    </source>
</evidence>
<keyword evidence="8 11" id="KW-0472">Membrane</keyword>
<dbReference type="InterPro" id="IPR045584">
    <property type="entry name" value="Pilin-like"/>
</dbReference>
<evidence type="ECO:0000256" key="10">
    <source>
        <dbReference type="ARBA" id="ARBA00030775"/>
    </source>
</evidence>
<evidence type="ECO:0000256" key="9">
    <source>
        <dbReference type="ARBA" id="ARBA00025772"/>
    </source>
</evidence>
<dbReference type="GO" id="GO:0005886">
    <property type="term" value="C:plasma membrane"/>
    <property type="evidence" value="ECO:0007669"/>
    <property type="project" value="UniProtKB-SubCell"/>
</dbReference>
<dbReference type="InterPro" id="IPR012902">
    <property type="entry name" value="N_methyl_site"/>
</dbReference>
<feature type="transmembrane region" description="Helical" evidence="11">
    <location>
        <begin position="12"/>
        <end position="32"/>
    </location>
</feature>
<dbReference type="Pfam" id="PF12019">
    <property type="entry name" value="GspH"/>
    <property type="match status" value="1"/>
</dbReference>
<comment type="subcellular location">
    <subcellularLocation>
        <location evidence="1">Cell inner membrane</location>
        <topology evidence="1">Single-pass membrane protein</topology>
    </subcellularLocation>
</comment>
<evidence type="ECO:0000259" key="12">
    <source>
        <dbReference type="Pfam" id="PF12019"/>
    </source>
</evidence>
<dbReference type="KEGG" id="woc:BA177_11285"/>
<keyword evidence="3" id="KW-1003">Cell membrane</keyword>
<evidence type="ECO:0000313" key="14">
    <source>
        <dbReference type="Proteomes" id="UP000092695"/>
    </source>
</evidence>
<evidence type="ECO:0000256" key="4">
    <source>
        <dbReference type="ARBA" id="ARBA00022481"/>
    </source>
</evidence>
<keyword evidence="14" id="KW-1185">Reference proteome</keyword>
<dbReference type="Gene3D" id="3.55.40.10">
    <property type="entry name" value="minor pseudopilin epsh domain"/>
    <property type="match status" value="1"/>
</dbReference>
<evidence type="ECO:0000256" key="11">
    <source>
        <dbReference type="SAM" id="Phobius"/>
    </source>
</evidence>
<feature type="domain" description="General secretion pathway GspH" evidence="12">
    <location>
        <begin position="45"/>
        <end position="156"/>
    </location>
</feature>
<evidence type="ECO:0000256" key="1">
    <source>
        <dbReference type="ARBA" id="ARBA00004377"/>
    </source>
</evidence>
<evidence type="ECO:0000256" key="2">
    <source>
        <dbReference type="ARBA" id="ARBA00021549"/>
    </source>
</evidence>
<organism evidence="13 14">
    <name type="scientific">Woeseia oceani</name>
    <dbReference type="NCBI Taxonomy" id="1548547"/>
    <lineage>
        <taxon>Bacteria</taxon>
        <taxon>Pseudomonadati</taxon>
        <taxon>Pseudomonadota</taxon>
        <taxon>Gammaproteobacteria</taxon>
        <taxon>Woeseiales</taxon>
        <taxon>Woeseiaceae</taxon>
        <taxon>Woeseia</taxon>
    </lineage>
</organism>
<protein>
    <recommendedName>
        <fullName evidence="2">Type II secretion system protein H</fullName>
    </recommendedName>
    <alternativeName>
        <fullName evidence="10">General secretion pathway protein H</fullName>
    </alternativeName>
</protein>
<keyword evidence="4" id="KW-0488">Methylation</keyword>
<dbReference type="STRING" id="1548547.BA177_11285"/>
<gene>
    <name evidence="13" type="ORF">BA177_11285</name>
</gene>
<dbReference type="EMBL" id="CP016268">
    <property type="protein sequence ID" value="ANO51706.1"/>
    <property type="molecule type" value="Genomic_DNA"/>
</dbReference>
<evidence type="ECO:0000256" key="8">
    <source>
        <dbReference type="ARBA" id="ARBA00023136"/>
    </source>
</evidence>
<evidence type="ECO:0000256" key="5">
    <source>
        <dbReference type="ARBA" id="ARBA00022519"/>
    </source>
</evidence>
<dbReference type="GO" id="GO:0015627">
    <property type="term" value="C:type II protein secretion system complex"/>
    <property type="evidence" value="ECO:0007669"/>
    <property type="project" value="InterPro"/>
</dbReference>
<dbReference type="GO" id="GO:0015628">
    <property type="term" value="P:protein secretion by the type II secretion system"/>
    <property type="evidence" value="ECO:0007669"/>
    <property type="project" value="InterPro"/>
</dbReference>
<keyword evidence="5" id="KW-0997">Cell inner membrane</keyword>
<comment type="similarity">
    <text evidence="9">Belongs to the GSP H family.</text>
</comment>
<accession>A0A193LGW7</accession>
<dbReference type="Proteomes" id="UP000092695">
    <property type="component" value="Chromosome"/>
</dbReference>
<dbReference type="RefSeq" id="WP_068616298.1">
    <property type="nucleotide sequence ID" value="NZ_CP016268.1"/>
</dbReference>
<sequence length="195" mass="20309">MNKNSQNGFTIYELMITLLIAGVLLTIGIPSLGEFTRNSRISGIANDLHSSFLLARSEAARAKSNVTICTSDDPQGANPSCDGVAFDRGWIIFVDLDGDIVRDAGEPILRTLPEIPGGIDISTNAGATYFSFAPTGLGRGDVAGPALQTAVICDQRGNQVAAGGSSSARFLVVTPIGRATILRDVDQIDNAGGCP</sequence>
<evidence type="ECO:0000256" key="7">
    <source>
        <dbReference type="ARBA" id="ARBA00022989"/>
    </source>
</evidence>